<dbReference type="EMBL" id="HBHX01071332">
    <property type="protein sequence ID" value="CAE0152388.1"/>
    <property type="molecule type" value="Transcribed_RNA"/>
</dbReference>
<name>A0A6T9PHI6_9EUKA</name>
<organism evidence="5">
    <name type="scientific">Haptolina ericina</name>
    <dbReference type="NCBI Taxonomy" id="156174"/>
    <lineage>
        <taxon>Eukaryota</taxon>
        <taxon>Haptista</taxon>
        <taxon>Haptophyta</taxon>
        <taxon>Prymnesiophyceae</taxon>
        <taxon>Prymnesiales</taxon>
        <taxon>Prymnesiaceae</taxon>
        <taxon>Haptolina</taxon>
    </lineage>
</organism>
<dbReference type="Pfam" id="PF00022">
    <property type="entry name" value="Actin"/>
    <property type="match status" value="1"/>
</dbReference>
<evidence type="ECO:0000313" key="5">
    <source>
        <dbReference type="EMBL" id="CAE0152388.1"/>
    </source>
</evidence>
<dbReference type="Gene3D" id="3.30.420.40">
    <property type="match status" value="4"/>
</dbReference>
<dbReference type="GO" id="GO:0005634">
    <property type="term" value="C:nucleus"/>
    <property type="evidence" value="ECO:0007669"/>
    <property type="project" value="UniProtKB-ARBA"/>
</dbReference>
<dbReference type="EMBL" id="HBHX01071333">
    <property type="protein sequence ID" value="CAE0152390.1"/>
    <property type="molecule type" value="Transcribed_RNA"/>
</dbReference>
<evidence type="ECO:0000256" key="3">
    <source>
        <dbReference type="ARBA" id="ARBA00022490"/>
    </source>
</evidence>
<comment type="similarity">
    <text evidence="2">Belongs to the actin family. ARP6 subfamily.</text>
</comment>
<proteinExistence type="inferred from homology"/>
<evidence type="ECO:0008006" key="7">
    <source>
        <dbReference type="Google" id="ProtNLM"/>
    </source>
</evidence>
<feature type="compositionally biased region" description="Low complexity" evidence="4">
    <location>
        <begin position="236"/>
        <end position="252"/>
    </location>
</feature>
<dbReference type="SUPFAM" id="SSF53067">
    <property type="entry name" value="Actin-like ATPase domain"/>
    <property type="match status" value="2"/>
</dbReference>
<feature type="region of interest" description="Disordered" evidence="4">
    <location>
        <begin position="233"/>
        <end position="261"/>
    </location>
</feature>
<dbReference type="GO" id="GO:0005737">
    <property type="term" value="C:cytoplasm"/>
    <property type="evidence" value="ECO:0007669"/>
    <property type="project" value="UniProtKB-SubCell"/>
</dbReference>
<dbReference type="SMART" id="SM00268">
    <property type="entry name" value="ACTIN"/>
    <property type="match status" value="1"/>
</dbReference>
<accession>A0A6T9PHI6</accession>
<dbReference type="AlphaFoldDB" id="A0A6T9PHI6"/>
<evidence type="ECO:0000256" key="1">
    <source>
        <dbReference type="ARBA" id="ARBA00004496"/>
    </source>
</evidence>
<dbReference type="PANTHER" id="PTHR11937">
    <property type="entry name" value="ACTIN"/>
    <property type="match status" value="1"/>
</dbReference>
<gene>
    <name evidence="5" type="ORF">HERI1096_LOCUS39453</name>
    <name evidence="6" type="ORF">HERI1096_LOCUS39454</name>
</gene>
<dbReference type="Gene3D" id="3.90.640.10">
    <property type="entry name" value="Actin, Chain A, domain 4"/>
    <property type="match status" value="2"/>
</dbReference>
<protein>
    <recommendedName>
        <fullName evidence="7">Actin-related protein 6</fullName>
    </recommendedName>
</protein>
<dbReference type="CDD" id="cd10210">
    <property type="entry name" value="ASKHA_NBD_Arp6"/>
    <property type="match status" value="1"/>
</dbReference>
<sequence>MPNGLAKSKTEHKVFIGDQLETCNDFSSLQYRLSLERGCVVNWDTQAEVWARAFGPEVLRVHPGDCSLLLTEIPMCPPSIQDTIDEMVFEHFGFQSYCTRPAPVLAALAVQHEQSQQSEKPPPCASLVLDAGFSATHAVPIYGSSALNFGIKRLNLGGKALTNHLKQIISFRSYNVMEETYLINDVKERLCYVSLDFTTELALTRFKGKKNTLRREFVMPDYVNHFRGQIRDPNQPAAAPAAAAAPAPAAAATEGGPPKKKQKELVVEEQVLVVSNERISVPELLFRPSDIGIDQAGVGEVLVQAAEATLPDLREVLYSNIVLTGGSTLFPHFEERLRAELRELAPADYSISISRASDPLLAAWKGGSLFASADSYESHVVTKAEYDEHGHSLCRARFLM</sequence>
<evidence type="ECO:0000256" key="2">
    <source>
        <dbReference type="ARBA" id="ARBA00005665"/>
    </source>
</evidence>
<dbReference type="InterPro" id="IPR043129">
    <property type="entry name" value="ATPase_NBD"/>
</dbReference>
<evidence type="ECO:0000256" key="4">
    <source>
        <dbReference type="SAM" id="MobiDB-lite"/>
    </source>
</evidence>
<dbReference type="FunFam" id="3.30.420.40:FF:000058">
    <property type="entry name" value="Putative actin-related protein 5"/>
    <property type="match status" value="1"/>
</dbReference>
<dbReference type="FunFam" id="3.90.640.10:FF:000014">
    <property type="entry name" value="Putative actin-related protein 6"/>
    <property type="match status" value="1"/>
</dbReference>
<reference evidence="5" key="1">
    <citation type="submission" date="2021-01" db="EMBL/GenBank/DDBJ databases">
        <authorList>
            <person name="Corre E."/>
            <person name="Pelletier E."/>
            <person name="Niang G."/>
            <person name="Scheremetjew M."/>
            <person name="Finn R."/>
            <person name="Kale V."/>
            <person name="Holt S."/>
            <person name="Cochrane G."/>
            <person name="Meng A."/>
            <person name="Brown T."/>
            <person name="Cohen L."/>
        </authorList>
    </citation>
    <scope>NUCLEOTIDE SEQUENCE</scope>
    <source>
        <strain evidence="5">CCMP281</strain>
    </source>
</reference>
<evidence type="ECO:0000313" key="6">
    <source>
        <dbReference type="EMBL" id="CAE0152390.1"/>
    </source>
</evidence>
<comment type="subcellular location">
    <subcellularLocation>
        <location evidence="1">Cytoplasm</location>
    </subcellularLocation>
</comment>
<dbReference type="InterPro" id="IPR004000">
    <property type="entry name" value="Actin"/>
</dbReference>
<keyword evidence="3" id="KW-0963">Cytoplasm</keyword>